<evidence type="ECO:0000313" key="4">
    <source>
        <dbReference type="EMBL" id="SMP50515.1"/>
    </source>
</evidence>
<comment type="caution">
    <text evidence="4">The sequence shown here is derived from an EMBL/GenBank/DDBJ whole genome shotgun (WGS) entry which is preliminary data.</text>
</comment>
<keyword evidence="3" id="KW-0808">Transferase</keyword>
<dbReference type="Gene3D" id="3.90.550.10">
    <property type="entry name" value="Spore Coat Polysaccharide Biosynthesis Protein SpsA, Chain A"/>
    <property type="match status" value="1"/>
</dbReference>
<sequence length="143" mass="15363">MICYQEIFPSWMTAMKSFSAGNAAATSFLAKPKILVSILNWNSAAKTLHCLSSIQNEQAITGSVADVSVRVLDNGSRSEDRAALQASLSAFVTLQCLPVNLSFTGGHNLAITSAIADNYDFIWLINNNAEVVPGTLLKLVNEI</sequence>
<evidence type="ECO:0000256" key="2">
    <source>
        <dbReference type="ARBA" id="ARBA00022676"/>
    </source>
</evidence>
<accession>A0ABY1PWE8</accession>
<dbReference type="SUPFAM" id="SSF53448">
    <property type="entry name" value="Nucleotide-diphospho-sugar transferases"/>
    <property type="match status" value="1"/>
</dbReference>
<evidence type="ECO:0008006" key="6">
    <source>
        <dbReference type="Google" id="ProtNLM"/>
    </source>
</evidence>
<evidence type="ECO:0000256" key="3">
    <source>
        <dbReference type="ARBA" id="ARBA00022679"/>
    </source>
</evidence>
<dbReference type="PANTHER" id="PTHR43179">
    <property type="entry name" value="RHAMNOSYLTRANSFERASE WBBL"/>
    <property type="match status" value="1"/>
</dbReference>
<dbReference type="InterPro" id="IPR029044">
    <property type="entry name" value="Nucleotide-diphossugar_trans"/>
</dbReference>
<gene>
    <name evidence="4" type="ORF">SAMN06295970_102471</name>
</gene>
<evidence type="ECO:0000313" key="5">
    <source>
        <dbReference type="Proteomes" id="UP001158049"/>
    </source>
</evidence>
<protein>
    <recommendedName>
        <fullName evidence="6">Glycosyltransferase 2-like domain-containing protein</fullName>
    </recommendedName>
</protein>
<dbReference type="Proteomes" id="UP001158049">
    <property type="component" value="Unassembled WGS sequence"/>
</dbReference>
<dbReference type="PANTHER" id="PTHR43179:SF12">
    <property type="entry name" value="GALACTOFURANOSYLTRANSFERASE GLFT2"/>
    <property type="match status" value="1"/>
</dbReference>
<proteinExistence type="inferred from homology"/>
<reference evidence="4 5" key="1">
    <citation type="submission" date="2017-05" db="EMBL/GenBank/DDBJ databases">
        <authorList>
            <person name="Varghese N."/>
            <person name="Submissions S."/>
        </authorList>
    </citation>
    <scope>NUCLEOTIDE SEQUENCE [LARGE SCALE GENOMIC DNA]</scope>
    <source>
        <strain evidence="4 5">DSM 26001</strain>
    </source>
</reference>
<organism evidence="4 5">
    <name type="scientific">Noviherbaspirillum suwonense</name>
    <dbReference type="NCBI Taxonomy" id="1224511"/>
    <lineage>
        <taxon>Bacteria</taxon>
        <taxon>Pseudomonadati</taxon>
        <taxon>Pseudomonadota</taxon>
        <taxon>Betaproteobacteria</taxon>
        <taxon>Burkholderiales</taxon>
        <taxon>Oxalobacteraceae</taxon>
        <taxon>Noviherbaspirillum</taxon>
    </lineage>
</organism>
<keyword evidence="5" id="KW-1185">Reference proteome</keyword>
<comment type="similarity">
    <text evidence="1">Belongs to the glycosyltransferase 2 family.</text>
</comment>
<dbReference type="EMBL" id="FXUL01000002">
    <property type="protein sequence ID" value="SMP50515.1"/>
    <property type="molecule type" value="Genomic_DNA"/>
</dbReference>
<evidence type="ECO:0000256" key="1">
    <source>
        <dbReference type="ARBA" id="ARBA00006739"/>
    </source>
</evidence>
<keyword evidence="2" id="KW-0328">Glycosyltransferase</keyword>
<name>A0ABY1PWE8_9BURK</name>